<dbReference type="PROSITE" id="PS51257">
    <property type="entry name" value="PROKAR_LIPOPROTEIN"/>
    <property type="match status" value="1"/>
</dbReference>
<dbReference type="Pfam" id="PF09580">
    <property type="entry name" value="Spore_YhcN_YlaJ"/>
    <property type="match status" value="1"/>
</dbReference>
<dbReference type="RefSeq" id="WP_241367737.1">
    <property type="nucleotide sequence ID" value="NZ_JAKZFC010000001.1"/>
</dbReference>
<proteinExistence type="predicted"/>
<gene>
    <name evidence="1" type="ORF">LZ480_02330</name>
</gene>
<keyword evidence="1" id="KW-0449">Lipoprotein</keyword>
<protein>
    <submittedName>
        <fullName evidence="1">YhcN/YlaJ family sporulation lipoprotein</fullName>
    </submittedName>
</protein>
<sequence length="133" mass="15930">MKKTWLSALLLLLLAGCNERDQVETYTNTNDTQLQNEVAQLFKQEDTIERVNILLVENELFVAMQLKPFSKWNKQKIEKKWQQKIEQQFEQQTVLVSTDFKLYWETSKLLEEKSQQKVQQKLQHLKKLSKEET</sequence>
<organism evidence="1 2">
    <name type="scientific">Solibacillus palustris</name>
    <dbReference type="NCBI Taxonomy" id="2908203"/>
    <lineage>
        <taxon>Bacteria</taxon>
        <taxon>Bacillati</taxon>
        <taxon>Bacillota</taxon>
        <taxon>Bacilli</taxon>
        <taxon>Bacillales</taxon>
        <taxon>Caryophanaceae</taxon>
        <taxon>Solibacillus</taxon>
    </lineage>
</organism>
<evidence type="ECO:0000313" key="1">
    <source>
        <dbReference type="EMBL" id="MCH7320713.1"/>
    </source>
</evidence>
<keyword evidence="2" id="KW-1185">Reference proteome</keyword>
<name>A0ABS9U910_9BACL</name>
<dbReference type="EMBL" id="JAKZFC010000001">
    <property type="protein sequence ID" value="MCH7320713.1"/>
    <property type="molecule type" value="Genomic_DNA"/>
</dbReference>
<evidence type="ECO:0000313" key="2">
    <source>
        <dbReference type="Proteomes" id="UP001316087"/>
    </source>
</evidence>
<dbReference type="InterPro" id="IPR019076">
    <property type="entry name" value="Spore_lipoprot_YhcN/YlaJ-like"/>
</dbReference>
<reference evidence="1 2" key="1">
    <citation type="submission" date="2022-03" db="EMBL/GenBank/DDBJ databases">
        <authorList>
            <person name="Jo J.-H."/>
            <person name="Im W.-T."/>
        </authorList>
    </citation>
    <scope>NUCLEOTIDE SEQUENCE [LARGE SCALE GENOMIC DNA]</scope>
    <source>
        <strain evidence="1 2">MA9</strain>
    </source>
</reference>
<dbReference type="Proteomes" id="UP001316087">
    <property type="component" value="Unassembled WGS sequence"/>
</dbReference>
<accession>A0ABS9U910</accession>
<comment type="caution">
    <text evidence="1">The sequence shown here is derived from an EMBL/GenBank/DDBJ whole genome shotgun (WGS) entry which is preliminary data.</text>
</comment>